<organism evidence="1 2">
    <name type="scientific">Heterostelium pallidum (strain ATCC 26659 / Pp 5 / PN500)</name>
    <name type="common">Cellular slime mold</name>
    <name type="synonym">Polysphondylium pallidum</name>
    <dbReference type="NCBI Taxonomy" id="670386"/>
    <lineage>
        <taxon>Eukaryota</taxon>
        <taxon>Amoebozoa</taxon>
        <taxon>Evosea</taxon>
        <taxon>Eumycetozoa</taxon>
        <taxon>Dictyostelia</taxon>
        <taxon>Acytosteliales</taxon>
        <taxon>Acytosteliaceae</taxon>
        <taxon>Heterostelium</taxon>
    </lineage>
</organism>
<dbReference type="AlphaFoldDB" id="D3BIB3"/>
<comment type="caution">
    <text evidence="1">The sequence shown here is derived from an EMBL/GenBank/DDBJ whole genome shotgun (WGS) entry which is preliminary data.</text>
</comment>
<dbReference type="GeneID" id="31363960"/>
<evidence type="ECO:0000313" key="2">
    <source>
        <dbReference type="Proteomes" id="UP000001396"/>
    </source>
</evidence>
<evidence type="ECO:0000313" key="1">
    <source>
        <dbReference type="EMBL" id="EFA79013.1"/>
    </source>
</evidence>
<keyword evidence="2" id="KW-1185">Reference proteome</keyword>
<name>D3BIB3_HETP5</name>
<dbReference type="Proteomes" id="UP000001396">
    <property type="component" value="Unassembled WGS sequence"/>
</dbReference>
<dbReference type="RefSeq" id="XP_020431136.1">
    <property type="nucleotide sequence ID" value="XM_020579297.1"/>
</dbReference>
<proteinExistence type="predicted"/>
<gene>
    <name evidence="1" type="ORF">PPL_08481</name>
</gene>
<dbReference type="EMBL" id="ADBJ01000037">
    <property type="protein sequence ID" value="EFA79013.1"/>
    <property type="molecule type" value="Genomic_DNA"/>
</dbReference>
<accession>D3BIB3</accession>
<dbReference type="InParanoid" id="D3BIB3"/>
<protein>
    <submittedName>
        <fullName evidence="1">Uncharacterized protein</fullName>
    </submittedName>
</protein>
<sequence length="119" mass="13562">MIDLTSIYMSELQNNLQNKEFRSLDQETTPTGDSTSTSTFEITTSLISITNSSGESTQHSSGDSTTLGTIQYSNILWKLIQVVEYEYTFNGSHRFDSFVFNATLYFNPEKEYPDREQIS</sequence>
<reference evidence="1 2" key="1">
    <citation type="journal article" date="2011" name="Genome Res.">
        <title>Phylogeny-wide analysis of social amoeba genomes highlights ancient origins for complex intercellular communication.</title>
        <authorList>
            <person name="Heidel A.J."/>
            <person name="Lawal H.M."/>
            <person name="Felder M."/>
            <person name="Schilde C."/>
            <person name="Helps N.R."/>
            <person name="Tunggal B."/>
            <person name="Rivero F."/>
            <person name="John U."/>
            <person name="Schleicher M."/>
            <person name="Eichinger L."/>
            <person name="Platzer M."/>
            <person name="Noegel A.A."/>
            <person name="Schaap P."/>
            <person name="Gloeckner G."/>
        </authorList>
    </citation>
    <scope>NUCLEOTIDE SEQUENCE [LARGE SCALE GENOMIC DNA]</scope>
    <source>
        <strain evidence="2">ATCC 26659 / Pp 5 / PN500</strain>
    </source>
</reference>